<comment type="subcellular location">
    <subcellularLocation>
        <location evidence="1">Membrane</location>
        <topology evidence="1">Multi-pass membrane protein</topology>
    </subcellularLocation>
</comment>
<dbReference type="Pfam" id="PF04138">
    <property type="entry name" value="GtrA_DPMS_TM"/>
    <property type="match status" value="1"/>
</dbReference>
<feature type="transmembrane region" description="Helical" evidence="6">
    <location>
        <begin position="51"/>
        <end position="70"/>
    </location>
</feature>
<feature type="transmembrane region" description="Helical" evidence="6">
    <location>
        <begin position="21"/>
        <end position="45"/>
    </location>
</feature>
<evidence type="ECO:0000256" key="4">
    <source>
        <dbReference type="ARBA" id="ARBA00022989"/>
    </source>
</evidence>
<dbReference type="GO" id="GO:0005886">
    <property type="term" value="C:plasma membrane"/>
    <property type="evidence" value="ECO:0007669"/>
    <property type="project" value="TreeGrafter"/>
</dbReference>
<name>A0A832ZUM7_CALS0</name>
<accession>A0A832ZUM7</accession>
<dbReference type="AlphaFoldDB" id="A0A832ZUM7"/>
<dbReference type="PANTHER" id="PTHR38459">
    <property type="entry name" value="PROPHAGE BACTOPRENOL-LINKED GLUCOSE TRANSLOCASE HOMOLOG"/>
    <property type="match status" value="1"/>
</dbReference>
<keyword evidence="5 6" id="KW-0472">Membrane</keyword>
<gene>
    <name evidence="8" type="ORF">EYH45_01855</name>
</gene>
<comment type="caution">
    <text evidence="8">The sequence shown here is derived from an EMBL/GenBank/DDBJ whole genome shotgun (WGS) entry which is preliminary data.</text>
</comment>
<dbReference type="Proteomes" id="UP000608579">
    <property type="component" value="Unassembled WGS sequence"/>
</dbReference>
<feature type="transmembrane region" description="Helical" evidence="6">
    <location>
        <begin position="91"/>
        <end position="111"/>
    </location>
</feature>
<comment type="similarity">
    <text evidence="2">Belongs to the GtrA family.</text>
</comment>
<evidence type="ECO:0000313" key="9">
    <source>
        <dbReference type="Proteomes" id="UP000608579"/>
    </source>
</evidence>
<dbReference type="InterPro" id="IPR051401">
    <property type="entry name" value="GtrA_CellWall_Glycosyl"/>
</dbReference>
<protein>
    <submittedName>
        <fullName evidence="8">GtrA family protein</fullName>
    </submittedName>
</protein>
<evidence type="ECO:0000256" key="6">
    <source>
        <dbReference type="SAM" id="Phobius"/>
    </source>
</evidence>
<evidence type="ECO:0000259" key="7">
    <source>
        <dbReference type="Pfam" id="PF04138"/>
    </source>
</evidence>
<keyword evidence="4 6" id="KW-1133">Transmembrane helix</keyword>
<reference evidence="8" key="1">
    <citation type="journal article" date="2020" name="ISME J.">
        <title>Gammaproteobacteria mediating utilization of methyl-, sulfur- and petroleum organic compounds in deep ocean hydrothermal plumes.</title>
        <authorList>
            <person name="Zhou Z."/>
            <person name="Liu Y."/>
            <person name="Pan J."/>
            <person name="Cron B.R."/>
            <person name="Toner B.M."/>
            <person name="Anantharaman K."/>
            <person name="Breier J.A."/>
            <person name="Dick G.J."/>
            <person name="Li M."/>
        </authorList>
    </citation>
    <scope>NUCLEOTIDE SEQUENCE</scope>
    <source>
        <strain evidence="8">SZUA-1515</strain>
    </source>
</reference>
<evidence type="ECO:0000256" key="1">
    <source>
        <dbReference type="ARBA" id="ARBA00004141"/>
    </source>
</evidence>
<organism evidence="8 9">
    <name type="scientific">Caldiarchaeum subterraneum</name>
    <dbReference type="NCBI Taxonomy" id="311458"/>
    <lineage>
        <taxon>Archaea</taxon>
        <taxon>Nitrososphaerota</taxon>
        <taxon>Candidatus Caldarchaeales</taxon>
        <taxon>Candidatus Caldarchaeaceae</taxon>
        <taxon>Candidatus Caldarchaeum</taxon>
    </lineage>
</organism>
<evidence type="ECO:0000256" key="5">
    <source>
        <dbReference type="ARBA" id="ARBA00023136"/>
    </source>
</evidence>
<dbReference type="PANTHER" id="PTHR38459:SF1">
    <property type="entry name" value="PROPHAGE BACTOPRENOL-LINKED GLUCOSE TRANSLOCASE HOMOLOG"/>
    <property type="match status" value="1"/>
</dbReference>
<sequence length="146" mass="16901">MKQKALQFISFILRVFPFVRFIKFSSVGLSGVAVNLGLLWILTTFIFGERLYMLAAVISVETSVLNNFYWNDVWTFRDRRGHNGGLLNRLLKFHVSRILGILTNLGILYLLTEYLALYYLISNIFAIGAGTLVNYLTSDKWVWRRP</sequence>
<feature type="transmembrane region" description="Helical" evidence="6">
    <location>
        <begin position="117"/>
        <end position="136"/>
    </location>
</feature>
<keyword evidence="3 6" id="KW-0812">Transmembrane</keyword>
<dbReference type="InterPro" id="IPR007267">
    <property type="entry name" value="GtrA_DPMS_TM"/>
</dbReference>
<dbReference type="EMBL" id="DQVM01000033">
    <property type="protein sequence ID" value="HIQ29290.1"/>
    <property type="molecule type" value="Genomic_DNA"/>
</dbReference>
<feature type="domain" description="GtrA/DPMS transmembrane" evidence="7">
    <location>
        <begin position="23"/>
        <end position="143"/>
    </location>
</feature>
<dbReference type="GO" id="GO:0000271">
    <property type="term" value="P:polysaccharide biosynthetic process"/>
    <property type="evidence" value="ECO:0007669"/>
    <property type="project" value="InterPro"/>
</dbReference>
<evidence type="ECO:0000256" key="3">
    <source>
        <dbReference type="ARBA" id="ARBA00022692"/>
    </source>
</evidence>
<evidence type="ECO:0000313" key="8">
    <source>
        <dbReference type="EMBL" id="HIQ29290.1"/>
    </source>
</evidence>
<proteinExistence type="inferred from homology"/>
<evidence type="ECO:0000256" key="2">
    <source>
        <dbReference type="ARBA" id="ARBA00009399"/>
    </source>
</evidence>